<dbReference type="SUPFAM" id="SSF53474">
    <property type="entry name" value="alpha/beta-Hydrolases"/>
    <property type="match status" value="1"/>
</dbReference>
<dbReference type="AlphaFoldDB" id="A0A839UI23"/>
<protein>
    <submittedName>
        <fullName evidence="2">Pimeloyl-ACP methyl ester carboxylesterase</fullName>
    </submittedName>
</protein>
<sequence length="295" mass="32984">MPKTRYATVDLEGFEVFYRQAGDIDNSTILLLHGFPSASHMFRDLIPLLAKRYHVVAPDLPGFGQSGMPPAPDFPYSFKAAADLMTKFVEALGLGRFAMYLFDYGAPIGLRMALQHPERVQAIISQNGNAYEEGLGPGWESMKEFWRDPTTEYRESLRAAFIPSATSYQYEVGVLDRGLVAPDGQNLDNYYLARPGAHEPQLAYFLDYASNVALYPQFQSYLRERQPPVLAIWGEYDPYFIPAGASEFKRDVPDAEVTLLPTGHFALETHASEIAELITNFLGRKLAGTRPGRAD</sequence>
<organism evidence="2 3">
    <name type="scientific">Phyllobacterium trifolii</name>
    <dbReference type="NCBI Taxonomy" id="300193"/>
    <lineage>
        <taxon>Bacteria</taxon>
        <taxon>Pseudomonadati</taxon>
        <taxon>Pseudomonadota</taxon>
        <taxon>Alphaproteobacteria</taxon>
        <taxon>Hyphomicrobiales</taxon>
        <taxon>Phyllobacteriaceae</taxon>
        <taxon>Phyllobacterium</taxon>
    </lineage>
</organism>
<evidence type="ECO:0000259" key="1">
    <source>
        <dbReference type="Pfam" id="PF00561"/>
    </source>
</evidence>
<gene>
    <name evidence="2" type="ORF">FHS21_004968</name>
</gene>
<dbReference type="GO" id="GO:0004301">
    <property type="term" value="F:epoxide hydrolase activity"/>
    <property type="evidence" value="ECO:0007669"/>
    <property type="project" value="TreeGrafter"/>
</dbReference>
<dbReference type="InterPro" id="IPR000073">
    <property type="entry name" value="AB_hydrolase_1"/>
</dbReference>
<dbReference type="EMBL" id="JACHXN010000020">
    <property type="protein sequence ID" value="MBB3148520.1"/>
    <property type="molecule type" value="Genomic_DNA"/>
</dbReference>
<feature type="domain" description="AB hydrolase-1" evidence="1">
    <location>
        <begin position="28"/>
        <end position="270"/>
    </location>
</feature>
<dbReference type="PRINTS" id="PR00412">
    <property type="entry name" value="EPOXHYDRLASE"/>
</dbReference>
<evidence type="ECO:0000313" key="2">
    <source>
        <dbReference type="EMBL" id="MBB3148520.1"/>
    </source>
</evidence>
<dbReference type="InterPro" id="IPR000639">
    <property type="entry name" value="Epox_hydrolase-like"/>
</dbReference>
<proteinExistence type="predicted"/>
<keyword evidence="3" id="KW-1185">Reference proteome</keyword>
<reference evidence="2 3" key="1">
    <citation type="submission" date="2020-08" db="EMBL/GenBank/DDBJ databases">
        <title>Genomic Encyclopedia of Type Strains, Phase III (KMG-III): the genomes of soil and plant-associated and newly described type strains.</title>
        <authorList>
            <person name="Whitman W."/>
        </authorList>
    </citation>
    <scope>NUCLEOTIDE SEQUENCE [LARGE SCALE GENOMIC DNA]</scope>
    <source>
        <strain evidence="2 3">CECT 7015</strain>
    </source>
</reference>
<dbReference type="PRINTS" id="PR00111">
    <property type="entry name" value="ABHYDROLASE"/>
</dbReference>
<dbReference type="PANTHER" id="PTHR42977:SF1">
    <property type="entry name" value="BLR6576 PROTEIN"/>
    <property type="match status" value="1"/>
</dbReference>
<dbReference type="RefSeq" id="WP_183664373.1">
    <property type="nucleotide sequence ID" value="NZ_JACHXN010000020.1"/>
</dbReference>
<evidence type="ECO:0000313" key="3">
    <source>
        <dbReference type="Proteomes" id="UP000554520"/>
    </source>
</evidence>
<dbReference type="InterPro" id="IPR051340">
    <property type="entry name" value="Haloalkane_dehalogenase"/>
</dbReference>
<dbReference type="Proteomes" id="UP000554520">
    <property type="component" value="Unassembled WGS sequence"/>
</dbReference>
<dbReference type="Pfam" id="PF00561">
    <property type="entry name" value="Abhydrolase_1"/>
    <property type="match status" value="1"/>
</dbReference>
<name>A0A839UI23_9HYPH</name>
<comment type="caution">
    <text evidence="2">The sequence shown here is derived from an EMBL/GenBank/DDBJ whole genome shotgun (WGS) entry which is preliminary data.</text>
</comment>
<accession>A0A839UI23</accession>
<dbReference type="PANTHER" id="PTHR42977">
    <property type="entry name" value="HYDROLASE-RELATED"/>
    <property type="match status" value="1"/>
</dbReference>
<dbReference type="InterPro" id="IPR029058">
    <property type="entry name" value="AB_hydrolase_fold"/>
</dbReference>
<dbReference type="Gene3D" id="3.40.50.1820">
    <property type="entry name" value="alpha/beta hydrolase"/>
    <property type="match status" value="1"/>
</dbReference>